<dbReference type="InterPro" id="IPR043502">
    <property type="entry name" value="DNA/RNA_pol_sf"/>
</dbReference>
<sequence>MRRGMAPGEDGVTADALKLASHVLVQPLCELFNKCLSSNCIPAGFANSKTILLFKKGDPSLFANYRPISLLSTIYKTFTRVLTNQLESYLENAQPVEQAGFRRGFSTTDHIQTLNELAEKCDEFHLPLFMLFIDFEKAFDSIDYGALYEALRRQSIPEQAIRLLQTIYDSGRTTIQVGFEKTEINVRRGVRQGDTISPKLFSACLQLAFERVNWQGKGININGQHLNHLRFADDIVLISHSYIQLQRMAKDLQRQAKGIGLKINVNKSKLVTNQNTDRRPPFIVAGQQVEQVSEFVYLGQTIGDSTKRQKEIGRRVTAGWRSFFKYKMIYTSKRTPMLLKRRLFNSCVLPAMLYGAETWSLTKREENRLAVAQRRMERIMTGTSLRERKTNDWLRKLTRLSDVVRLYRQRKWRWAQRIVRMDEDRWARRVTEWQPRIGKRGRGRPKKRWRDEIVKIAGVNWMAIARNDEGRWRQLEEEFLRRL</sequence>
<dbReference type="WBParaSite" id="PSAMB.scaffold2512size22819.g18212.t1">
    <property type="protein sequence ID" value="PSAMB.scaffold2512size22819.g18212.t1"/>
    <property type="gene ID" value="PSAMB.scaffold2512size22819.g18212"/>
</dbReference>
<organism evidence="2 3">
    <name type="scientific">Plectus sambesii</name>
    <dbReference type="NCBI Taxonomy" id="2011161"/>
    <lineage>
        <taxon>Eukaryota</taxon>
        <taxon>Metazoa</taxon>
        <taxon>Ecdysozoa</taxon>
        <taxon>Nematoda</taxon>
        <taxon>Chromadorea</taxon>
        <taxon>Plectida</taxon>
        <taxon>Plectina</taxon>
        <taxon>Plectoidea</taxon>
        <taxon>Plectidae</taxon>
        <taxon>Plectus</taxon>
    </lineage>
</organism>
<name>A0A914VWA1_9BILA</name>
<dbReference type="PANTHER" id="PTHR47027:SF20">
    <property type="entry name" value="REVERSE TRANSCRIPTASE-LIKE PROTEIN WITH RNA-DIRECTED DNA POLYMERASE DOMAIN"/>
    <property type="match status" value="1"/>
</dbReference>
<proteinExistence type="predicted"/>
<feature type="domain" description="Reverse transcriptase" evidence="1">
    <location>
        <begin position="34"/>
        <end position="302"/>
    </location>
</feature>
<dbReference type="InterPro" id="IPR000477">
    <property type="entry name" value="RT_dom"/>
</dbReference>
<accession>A0A914VWA1</accession>
<dbReference type="SUPFAM" id="SSF56672">
    <property type="entry name" value="DNA/RNA polymerases"/>
    <property type="match status" value="1"/>
</dbReference>
<dbReference type="Pfam" id="PF00078">
    <property type="entry name" value="RVT_1"/>
    <property type="match status" value="1"/>
</dbReference>
<evidence type="ECO:0000313" key="3">
    <source>
        <dbReference type="WBParaSite" id="PSAMB.scaffold2512size22819.g18212.t1"/>
    </source>
</evidence>
<dbReference type="InterPro" id="IPR043128">
    <property type="entry name" value="Rev_trsase/Diguanyl_cyclase"/>
</dbReference>
<dbReference type="PROSITE" id="PS50878">
    <property type="entry name" value="RT_POL"/>
    <property type="match status" value="1"/>
</dbReference>
<dbReference type="Proteomes" id="UP000887566">
    <property type="component" value="Unplaced"/>
</dbReference>
<reference evidence="3" key="1">
    <citation type="submission" date="2022-11" db="UniProtKB">
        <authorList>
            <consortium name="WormBaseParasite"/>
        </authorList>
    </citation>
    <scope>IDENTIFICATION</scope>
</reference>
<dbReference type="CDD" id="cd01650">
    <property type="entry name" value="RT_nLTR_like"/>
    <property type="match status" value="1"/>
</dbReference>
<dbReference type="Gene3D" id="3.30.70.270">
    <property type="match status" value="1"/>
</dbReference>
<dbReference type="PANTHER" id="PTHR47027">
    <property type="entry name" value="REVERSE TRANSCRIPTASE DOMAIN-CONTAINING PROTEIN"/>
    <property type="match status" value="1"/>
</dbReference>
<keyword evidence="2" id="KW-1185">Reference proteome</keyword>
<evidence type="ECO:0000313" key="2">
    <source>
        <dbReference type="Proteomes" id="UP000887566"/>
    </source>
</evidence>
<protein>
    <submittedName>
        <fullName evidence="3">Reverse transcriptase domain-containing protein</fullName>
    </submittedName>
</protein>
<evidence type="ECO:0000259" key="1">
    <source>
        <dbReference type="PROSITE" id="PS50878"/>
    </source>
</evidence>
<dbReference type="AlphaFoldDB" id="A0A914VWA1"/>